<organism evidence="2 3">
    <name type="scientific">Adhaeribacter rhizoryzae</name>
    <dbReference type="NCBI Taxonomy" id="2607907"/>
    <lineage>
        <taxon>Bacteria</taxon>
        <taxon>Pseudomonadati</taxon>
        <taxon>Bacteroidota</taxon>
        <taxon>Cytophagia</taxon>
        <taxon>Cytophagales</taxon>
        <taxon>Hymenobacteraceae</taxon>
        <taxon>Adhaeribacter</taxon>
    </lineage>
</organism>
<evidence type="ECO:0000313" key="2">
    <source>
        <dbReference type="EMBL" id="KAA5549254.1"/>
    </source>
</evidence>
<gene>
    <name evidence="2" type="ORF">F0145_01275</name>
</gene>
<dbReference type="RefSeq" id="WP_150086249.1">
    <property type="nucleotide sequence ID" value="NZ_VWSF01000001.1"/>
</dbReference>
<feature type="signal peptide" evidence="1">
    <location>
        <begin position="1"/>
        <end position="17"/>
    </location>
</feature>
<dbReference type="AlphaFoldDB" id="A0A5M6DP39"/>
<dbReference type="Proteomes" id="UP000323426">
    <property type="component" value="Unassembled WGS sequence"/>
</dbReference>
<dbReference type="EMBL" id="VWSF01000001">
    <property type="protein sequence ID" value="KAA5549254.1"/>
    <property type="molecule type" value="Genomic_DNA"/>
</dbReference>
<evidence type="ECO:0000256" key="1">
    <source>
        <dbReference type="SAM" id="SignalP"/>
    </source>
</evidence>
<keyword evidence="1" id="KW-0732">Signal</keyword>
<comment type="caution">
    <text evidence="2">The sequence shown here is derived from an EMBL/GenBank/DDBJ whole genome shotgun (WGS) entry which is preliminary data.</text>
</comment>
<feature type="chain" id="PRO_5024426396" evidence="1">
    <location>
        <begin position="18"/>
        <end position="156"/>
    </location>
</feature>
<sequence length="156" mass="17174">MNMLAQLFISLLLLAFAATNQQTPAGNQGILGTITVREGNFMPGPDRKDKMQPVAAPAGKVAPREIYVYELTNLKQVKASGPFYSEFKTNLVAKVTSGLDGLFRVELKPGKYSVFSKEPNGFFANRLDGDGNIYPVEVTESRLTLIDFIIDYNASY</sequence>
<accession>A0A5M6DP39</accession>
<keyword evidence="2" id="KW-0645">Protease</keyword>
<keyword evidence="2" id="KW-0378">Hydrolase</keyword>
<keyword evidence="3" id="KW-1185">Reference proteome</keyword>
<protein>
    <submittedName>
        <fullName evidence="2">Carboxypeptidase regulatory-like domain-containing protein</fullName>
    </submittedName>
</protein>
<name>A0A5M6DP39_9BACT</name>
<keyword evidence="2" id="KW-0121">Carboxypeptidase</keyword>
<evidence type="ECO:0000313" key="3">
    <source>
        <dbReference type="Proteomes" id="UP000323426"/>
    </source>
</evidence>
<dbReference type="GO" id="GO:0004180">
    <property type="term" value="F:carboxypeptidase activity"/>
    <property type="evidence" value="ECO:0007669"/>
    <property type="project" value="UniProtKB-KW"/>
</dbReference>
<proteinExistence type="predicted"/>
<reference evidence="2 3" key="1">
    <citation type="submission" date="2019-09" db="EMBL/GenBank/DDBJ databases">
        <title>Genome sequence and assembly of Adhaeribacter sp.</title>
        <authorList>
            <person name="Chhetri G."/>
        </authorList>
    </citation>
    <scope>NUCLEOTIDE SEQUENCE [LARGE SCALE GENOMIC DNA]</scope>
    <source>
        <strain evidence="2 3">DK36</strain>
    </source>
</reference>